<comment type="catalytic activity">
    <reaction evidence="7">
        <text>aldehydo-D-ribose 5-phosphate + D-glyceraldehyde 3-phosphate + L-glutamine = pyridoxal 5'-phosphate + L-glutamate + phosphate + 3 H2O + H(+)</text>
        <dbReference type="Rhea" id="RHEA:31507"/>
        <dbReference type="ChEBI" id="CHEBI:15377"/>
        <dbReference type="ChEBI" id="CHEBI:15378"/>
        <dbReference type="ChEBI" id="CHEBI:29985"/>
        <dbReference type="ChEBI" id="CHEBI:43474"/>
        <dbReference type="ChEBI" id="CHEBI:58273"/>
        <dbReference type="ChEBI" id="CHEBI:58359"/>
        <dbReference type="ChEBI" id="CHEBI:59776"/>
        <dbReference type="ChEBI" id="CHEBI:597326"/>
        <dbReference type="EC" id="4.3.3.6"/>
    </reaction>
</comment>
<dbReference type="PIRSF" id="PIRSF005639">
    <property type="entry name" value="Glut_amidoT_SNO"/>
    <property type="match status" value="1"/>
</dbReference>
<dbReference type="InterPro" id="IPR002161">
    <property type="entry name" value="PdxT/SNO"/>
</dbReference>
<feature type="binding site" evidence="7">
    <location>
        <begin position="45"/>
        <end position="47"/>
    </location>
    <ligand>
        <name>L-glutamine</name>
        <dbReference type="ChEBI" id="CHEBI:58359"/>
    </ligand>
</feature>
<name>A0ABP8JIC5_9MICO</name>
<evidence type="ECO:0000256" key="1">
    <source>
        <dbReference type="ARBA" id="ARBA00008345"/>
    </source>
</evidence>
<dbReference type="RefSeq" id="WP_295687485.1">
    <property type="nucleotide sequence ID" value="NZ_BAABGL010000012.1"/>
</dbReference>
<gene>
    <name evidence="7 8" type="primary">pdxT</name>
    <name evidence="8" type="ORF">GCM10023167_18250</name>
</gene>
<protein>
    <recommendedName>
        <fullName evidence="7">Pyridoxal 5'-phosphate synthase subunit PdxT</fullName>
        <ecNumber evidence="7">4.3.3.6</ecNumber>
    </recommendedName>
    <alternativeName>
        <fullName evidence="7">Pdx2</fullName>
    </alternativeName>
    <alternativeName>
        <fullName evidence="7">Pyridoxal 5'-phosphate synthase glutaminase subunit</fullName>
        <ecNumber evidence="7">3.5.1.2</ecNumber>
    </alternativeName>
</protein>
<dbReference type="EC" id="4.3.3.6" evidence="7"/>
<comment type="function">
    <text evidence="7">Catalyzes the hydrolysis of glutamine to glutamate and ammonia as part of the biosynthesis of pyridoxal 5'-phosphate. The resulting ammonia molecule is channeled to the active site of PdxS.</text>
</comment>
<dbReference type="NCBIfam" id="TIGR03800">
    <property type="entry name" value="PLP_synth_Pdx2"/>
    <property type="match status" value="1"/>
</dbReference>
<evidence type="ECO:0000313" key="9">
    <source>
        <dbReference type="Proteomes" id="UP001500642"/>
    </source>
</evidence>
<proteinExistence type="inferred from homology"/>
<dbReference type="PROSITE" id="PS51273">
    <property type="entry name" value="GATASE_TYPE_1"/>
    <property type="match status" value="1"/>
</dbReference>
<keyword evidence="5 7" id="KW-0456">Lyase</keyword>
<dbReference type="Gene3D" id="3.40.50.880">
    <property type="match status" value="1"/>
</dbReference>
<comment type="subunit">
    <text evidence="7">In the presence of PdxS, forms a dodecamer of heterodimers. Only shows activity in the heterodimer.</text>
</comment>
<dbReference type="HAMAP" id="MF_01615">
    <property type="entry name" value="PdxT"/>
    <property type="match status" value="1"/>
</dbReference>
<comment type="catalytic activity">
    <reaction evidence="6 7">
        <text>L-glutamine + H2O = L-glutamate + NH4(+)</text>
        <dbReference type="Rhea" id="RHEA:15889"/>
        <dbReference type="ChEBI" id="CHEBI:15377"/>
        <dbReference type="ChEBI" id="CHEBI:28938"/>
        <dbReference type="ChEBI" id="CHEBI:29985"/>
        <dbReference type="ChEBI" id="CHEBI:58359"/>
        <dbReference type="EC" id="3.5.1.2"/>
    </reaction>
</comment>
<dbReference type="Proteomes" id="UP001500642">
    <property type="component" value="Unassembled WGS sequence"/>
</dbReference>
<comment type="pathway">
    <text evidence="7">Cofactor biosynthesis; pyridoxal 5'-phosphate biosynthesis.</text>
</comment>
<feature type="binding site" evidence="7">
    <location>
        <begin position="150"/>
        <end position="151"/>
    </location>
    <ligand>
        <name>L-glutamine</name>
        <dbReference type="ChEBI" id="CHEBI:58359"/>
    </ligand>
</feature>
<dbReference type="PROSITE" id="PS51130">
    <property type="entry name" value="PDXT_SNO_2"/>
    <property type="match status" value="1"/>
</dbReference>
<accession>A0ABP8JIC5</accession>
<keyword evidence="4 7" id="KW-0315">Glutamine amidotransferase</keyword>
<dbReference type="PANTHER" id="PTHR31559:SF0">
    <property type="entry name" value="PYRIDOXAL 5'-PHOSPHATE SYNTHASE SUBUNIT SNO1-RELATED"/>
    <property type="match status" value="1"/>
</dbReference>
<comment type="caution">
    <text evidence="8">The sequence shown here is derived from an EMBL/GenBank/DDBJ whole genome shotgun (WGS) entry which is preliminary data.</text>
</comment>
<organism evidence="8 9">
    <name type="scientific">Brevibacterium pityocampae</name>
    <dbReference type="NCBI Taxonomy" id="506594"/>
    <lineage>
        <taxon>Bacteria</taxon>
        <taxon>Bacillati</taxon>
        <taxon>Actinomycetota</taxon>
        <taxon>Actinomycetes</taxon>
        <taxon>Micrococcales</taxon>
        <taxon>Brevibacteriaceae</taxon>
        <taxon>Brevibacterium</taxon>
    </lineage>
</organism>
<feature type="active site" description="Charge relay system" evidence="7">
    <location>
        <position position="186"/>
    </location>
</feature>
<reference evidence="9" key="1">
    <citation type="journal article" date="2019" name="Int. J. Syst. Evol. Microbiol.">
        <title>The Global Catalogue of Microorganisms (GCM) 10K type strain sequencing project: providing services to taxonomists for standard genome sequencing and annotation.</title>
        <authorList>
            <consortium name="The Broad Institute Genomics Platform"/>
            <consortium name="The Broad Institute Genome Sequencing Center for Infectious Disease"/>
            <person name="Wu L."/>
            <person name="Ma J."/>
        </authorList>
    </citation>
    <scope>NUCLEOTIDE SEQUENCE [LARGE SCALE GENOMIC DNA]</scope>
    <source>
        <strain evidence="9">JCM 17808</strain>
    </source>
</reference>
<dbReference type="Pfam" id="PF01174">
    <property type="entry name" value="SNO"/>
    <property type="match status" value="1"/>
</dbReference>
<keyword evidence="3 7" id="KW-0663">Pyridoxal phosphate</keyword>
<dbReference type="SUPFAM" id="SSF52317">
    <property type="entry name" value="Class I glutamine amidotransferase-like"/>
    <property type="match status" value="1"/>
</dbReference>
<evidence type="ECO:0000256" key="7">
    <source>
        <dbReference type="HAMAP-Rule" id="MF_01615"/>
    </source>
</evidence>
<dbReference type="EMBL" id="BAABGL010000012">
    <property type="protein sequence ID" value="GAA4391148.1"/>
    <property type="molecule type" value="Genomic_DNA"/>
</dbReference>
<dbReference type="EC" id="3.5.1.2" evidence="7"/>
<dbReference type="PROSITE" id="PS51274">
    <property type="entry name" value="GATASE_COBBQ"/>
    <property type="match status" value="1"/>
</dbReference>
<dbReference type="CDD" id="cd01749">
    <property type="entry name" value="GATase1_PB"/>
    <property type="match status" value="1"/>
</dbReference>
<evidence type="ECO:0000313" key="8">
    <source>
        <dbReference type="EMBL" id="GAA4391148.1"/>
    </source>
</evidence>
<feature type="binding site" evidence="7">
    <location>
        <position position="108"/>
    </location>
    <ligand>
        <name>L-glutamine</name>
        <dbReference type="ChEBI" id="CHEBI:58359"/>
    </ligand>
</feature>
<evidence type="ECO:0000256" key="2">
    <source>
        <dbReference type="ARBA" id="ARBA00022801"/>
    </source>
</evidence>
<dbReference type="InterPro" id="IPR021196">
    <property type="entry name" value="PdxT/SNO_CS"/>
</dbReference>
<comment type="similarity">
    <text evidence="1 7">Belongs to the glutaminase PdxT/SNO family.</text>
</comment>
<dbReference type="PROSITE" id="PS01236">
    <property type="entry name" value="PDXT_SNO_1"/>
    <property type="match status" value="1"/>
</dbReference>
<evidence type="ECO:0000256" key="3">
    <source>
        <dbReference type="ARBA" id="ARBA00022898"/>
    </source>
</evidence>
<feature type="active site" description="Nucleophile" evidence="7">
    <location>
        <position position="77"/>
    </location>
</feature>
<sequence length="209" mass="21525">MIGVVALQGAVSEHMRTLTGLGAEVRRVTRPEHLAGLTGLVLPGGESTAMVRLAAGTGLFPALTDAARAGLPVLGTCAGLILLAREVEDGAALEGFARVPVLDITARRNAYGAQRESFTARVALRSRSAPGTDPDDGPDAPDREIDAVFIRAPQVTRVGPGVEVLAAHAGCPVLVRQGAVMAAAFHPELTADPAVHRLFLTAAAAQPVH</sequence>
<evidence type="ECO:0000256" key="4">
    <source>
        <dbReference type="ARBA" id="ARBA00022962"/>
    </source>
</evidence>
<keyword evidence="2 7" id="KW-0378">Hydrolase</keyword>
<evidence type="ECO:0000256" key="6">
    <source>
        <dbReference type="ARBA" id="ARBA00049534"/>
    </source>
</evidence>
<dbReference type="InterPro" id="IPR029062">
    <property type="entry name" value="Class_I_gatase-like"/>
</dbReference>
<evidence type="ECO:0000256" key="5">
    <source>
        <dbReference type="ARBA" id="ARBA00023239"/>
    </source>
</evidence>
<keyword evidence="9" id="KW-1185">Reference proteome</keyword>
<feature type="active site" description="Charge relay system" evidence="7">
    <location>
        <position position="188"/>
    </location>
</feature>
<dbReference type="PANTHER" id="PTHR31559">
    <property type="entry name" value="PYRIDOXAL 5'-PHOSPHATE SYNTHASE SUBUNIT SNO"/>
    <property type="match status" value="1"/>
</dbReference>